<dbReference type="GO" id="GO:0030313">
    <property type="term" value="C:cell envelope"/>
    <property type="evidence" value="ECO:0007669"/>
    <property type="project" value="UniProtKB-SubCell"/>
</dbReference>
<organism evidence="4 5">
    <name type="scientific">Sanguibacter keddieii (strain ATCC 51767 / DSM 10542 / NCFB 3025 / ST-74)</name>
    <dbReference type="NCBI Taxonomy" id="446469"/>
    <lineage>
        <taxon>Bacteria</taxon>
        <taxon>Bacillati</taxon>
        <taxon>Actinomycetota</taxon>
        <taxon>Actinomycetes</taxon>
        <taxon>Micrococcales</taxon>
        <taxon>Sanguibacteraceae</taxon>
        <taxon>Sanguibacter</taxon>
    </lineage>
</organism>
<evidence type="ECO:0000256" key="3">
    <source>
        <dbReference type="SAM" id="MobiDB-lite"/>
    </source>
</evidence>
<name>D1BF05_SANKS</name>
<dbReference type="EMBL" id="CP001819">
    <property type="protein sequence ID" value="ACZ21301.1"/>
    <property type="molecule type" value="Genomic_DNA"/>
</dbReference>
<comment type="subcellular location">
    <subcellularLocation>
        <location evidence="1">Cell envelope</location>
    </subcellularLocation>
</comment>
<feature type="compositionally biased region" description="Low complexity" evidence="3">
    <location>
        <begin position="207"/>
        <end position="225"/>
    </location>
</feature>
<dbReference type="AlphaFoldDB" id="D1BF05"/>
<evidence type="ECO:0000256" key="1">
    <source>
        <dbReference type="ARBA" id="ARBA00004196"/>
    </source>
</evidence>
<evidence type="ECO:0008006" key="6">
    <source>
        <dbReference type="Google" id="ProtNLM"/>
    </source>
</evidence>
<feature type="compositionally biased region" description="Low complexity" evidence="3">
    <location>
        <begin position="179"/>
        <end position="201"/>
    </location>
</feature>
<evidence type="ECO:0000313" key="4">
    <source>
        <dbReference type="EMBL" id="ACZ21301.1"/>
    </source>
</evidence>
<evidence type="ECO:0000256" key="2">
    <source>
        <dbReference type="ARBA" id="ARBA00023054"/>
    </source>
</evidence>
<dbReference type="Proteomes" id="UP000000322">
    <property type="component" value="Chromosome"/>
</dbReference>
<sequence>MVAGVVAASLVGVGVLVTTAWPSGTPDGGASPSAVGRPVRETVEVAREDLVVTQEAQGMVEFSGSREITASRAGTITWLPDVGTVLTRGDTVLRTDDQPVVLFLGETPLYRTLDGSGLRGPDVDVVAQNLVALGHLAAFPPGDVTGPRFAAAVSRWRTANGLRPVELVPPDGPGTPDPQSGQGAGRAAAGAGASAEAPADAPDGEGAEVPVSPDDDPQAPQASPDGVPDEPPAPADGSAPPAPAAETPPAPITSVTSIQTGEAVVLPEDVRVSAVLSQLGDPAEGAAVLRVTSTRKVVRLSADQVPEAAVQQGGEVTVVLPGGAEVPGTVAEVGTSGEAGDASATVVVEVADQEALSGVDGGPVTVRIVTARRDQVLAVPPAALLALREGGHALQLEDGTLVPVETGMFTDARVEVSGDAVHEGLRVVTAS</sequence>
<dbReference type="STRING" id="446469.Sked_13610"/>
<feature type="compositionally biased region" description="Pro residues" evidence="3">
    <location>
        <begin position="229"/>
        <end position="251"/>
    </location>
</feature>
<dbReference type="PANTHER" id="PTHR32347:SF23">
    <property type="entry name" value="BLL5650 PROTEIN"/>
    <property type="match status" value="1"/>
</dbReference>
<dbReference type="InterPro" id="IPR050465">
    <property type="entry name" value="UPF0194_transport"/>
</dbReference>
<dbReference type="HOGENOM" id="CLU_057459_0_0_11"/>
<dbReference type="eggNOG" id="COG3409">
    <property type="taxonomic scope" value="Bacteria"/>
</dbReference>
<keyword evidence="2" id="KW-0175">Coiled coil</keyword>
<evidence type="ECO:0000313" key="5">
    <source>
        <dbReference type="Proteomes" id="UP000000322"/>
    </source>
</evidence>
<reference evidence="4 5" key="1">
    <citation type="journal article" date="2009" name="Stand. Genomic Sci.">
        <title>Complete genome sequence of Sanguibacter keddieii type strain (ST-74).</title>
        <authorList>
            <person name="Ivanova N."/>
            <person name="Sikorski J."/>
            <person name="Sims D."/>
            <person name="Brettin T."/>
            <person name="Detter J.C."/>
            <person name="Han C."/>
            <person name="Lapidus A."/>
            <person name="Copeland A."/>
            <person name="Glavina Del Rio T."/>
            <person name="Nolan M."/>
            <person name="Chen F."/>
            <person name="Lucas S."/>
            <person name="Tice H."/>
            <person name="Cheng J.F."/>
            <person name="Bruce D."/>
            <person name="Goodwin L."/>
            <person name="Pitluck S."/>
            <person name="Pati A."/>
            <person name="Mavromatis K."/>
            <person name="Chen A."/>
            <person name="Palaniappan K."/>
            <person name="D'haeseleer P."/>
            <person name="Chain P."/>
            <person name="Bristow J."/>
            <person name="Eisen J.A."/>
            <person name="Markowitz V."/>
            <person name="Hugenholtz P."/>
            <person name="Goker M."/>
            <person name="Pukall R."/>
            <person name="Klenk H.P."/>
            <person name="Kyrpides N.C."/>
        </authorList>
    </citation>
    <scope>NUCLEOTIDE SEQUENCE [LARGE SCALE GENOMIC DNA]</scope>
    <source>
        <strain evidence="5">ATCC 51767 / DSM 10542 / NCFB 3025 / ST-74</strain>
    </source>
</reference>
<dbReference type="PANTHER" id="PTHR32347">
    <property type="entry name" value="EFFLUX SYSTEM COMPONENT YKNX-RELATED"/>
    <property type="match status" value="1"/>
</dbReference>
<keyword evidence="5" id="KW-1185">Reference proteome</keyword>
<proteinExistence type="predicted"/>
<protein>
    <recommendedName>
        <fullName evidence="6">Peptidoglycan binding protein</fullName>
    </recommendedName>
</protein>
<feature type="region of interest" description="Disordered" evidence="3">
    <location>
        <begin position="162"/>
        <end position="253"/>
    </location>
</feature>
<dbReference type="KEGG" id="ske:Sked_13610"/>
<accession>D1BF05</accession>
<gene>
    <name evidence="4" type="ordered locus">Sked_13610</name>
</gene>
<dbReference type="Gene3D" id="2.40.420.20">
    <property type="match status" value="1"/>
</dbReference>